<proteinExistence type="predicted"/>
<dbReference type="Proteomes" id="UP000288716">
    <property type="component" value="Unassembled WGS sequence"/>
</dbReference>
<dbReference type="OrthoDB" id="5976811at2759"/>
<dbReference type="Pfam" id="PF23334">
    <property type="entry name" value="VWC2L_2nd"/>
    <property type="match status" value="1"/>
</dbReference>
<keyword evidence="1" id="KW-0472">Membrane</keyword>
<name>A0A443STZ9_9ACAR</name>
<dbReference type="Gene3D" id="2.10.22.10">
    <property type="entry name" value="Antistasin, domain 1"/>
    <property type="match status" value="1"/>
</dbReference>
<evidence type="ECO:0000259" key="2">
    <source>
        <dbReference type="PROSITE" id="PS50184"/>
    </source>
</evidence>
<accession>A0A443STZ9</accession>
<dbReference type="GO" id="GO:0004867">
    <property type="term" value="F:serine-type endopeptidase inhibitor activity"/>
    <property type="evidence" value="ECO:0007669"/>
    <property type="project" value="InterPro"/>
</dbReference>
<gene>
    <name evidence="4" type="ORF">B4U80_04148</name>
</gene>
<feature type="domain" description="VWFC" evidence="2">
    <location>
        <begin position="213"/>
        <end position="272"/>
    </location>
</feature>
<dbReference type="VEuPathDB" id="VectorBase:LDEU001067"/>
<dbReference type="Gene3D" id="6.20.200.20">
    <property type="match status" value="1"/>
</dbReference>
<dbReference type="InterPro" id="IPR001007">
    <property type="entry name" value="VWF_dom"/>
</dbReference>
<keyword evidence="1" id="KW-0812">Transmembrane</keyword>
<dbReference type="Pfam" id="PF02822">
    <property type="entry name" value="Antistasin"/>
    <property type="match status" value="1"/>
</dbReference>
<dbReference type="PROSITE" id="PS51252">
    <property type="entry name" value="ANTISTASIN"/>
    <property type="match status" value="1"/>
</dbReference>
<dbReference type="SMART" id="SM00214">
    <property type="entry name" value="VWC"/>
    <property type="match status" value="3"/>
</dbReference>
<dbReference type="PROSITE" id="PS50184">
    <property type="entry name" value="VWFC_2"/>
    <property type="match status" value="1"/>
</dbReference>
<dbReference type="PANTHER" id="PTHR46439:SF1">
    <property type="entry name" value="CYSTEINE-RICH MOTOR NEURON 1 PROTEIN"/>
    <property type="match status" value="1"/>
</dbReference>
<dbReference type="PANTHER" id="PTHR46439">
    <property type="entry name" value="CYSTEINE-RICH MOTOR NEURON 1 PROTEIN"/>
    <property type="match status" value="1"/>
</dbReference>
<evidence type="ECO:0000256" key="1">
    <source>
        <dbReference type="SAM" id="Phobius"/>
    </source>
</evidence>
<dbReference type="EMBL" id="NCKV01000311">
    <property type="protein sequence ID" value="RWS30974.1"/>
    <property type="molecule type" value="Genomic_DNA"/>
</dbReference>
<evidence type="ECO:0000313" key="5">
    <source>
        <dbReference type="Proteomes" id="UP000288716"/>
    </source>
</evidence>
<dbReference type="STRING" id="299467.A0A443STZ9"/>
<feature type="domain" description="Antistasin-like" evidence="3">
    <location>
        <begin position="41"/>
        <end position="71"/>
    </location>
</feature>
<dbReference type="InterPro" id="IPR052624">
    <property type="entry name" value="CRIM1"/>
</dbReference>
<protein>
    <submittedName>
        <fullName evidence="4">Cysteine-rich motor neuron 1 protein-like protein</fullName>
    </submittedName>
</protein>
<keyword evidence="5" id="KW-1185">Reference proteome</keyword>
<feature type="transmembrane region" description="Helical" evidence="1">
    <location>
        <begin position="337"/>
        <end position="362"/>
    </location>
</feature>
<sequence>MCECNPVLTDNCLSIETCEKHCLNGYHLSTSGCSSCYCMSCRNITQTEPKCDKMCANGFKQDEHGCYLCECNVTPAIGNNSDNCAVNGLTYMQNEQWNVHCRKCKCLKGKQICKDIVCTQQVCENLLLRNCCSMCNASRLSVKSLCDSELMKHELHNLVDKCLNCTCEKDSNLYCELNYCPVAACETPVTNGPNCCPYCNNSNATKYEQLNSKSCVWKGKWYADGGQWRNSVCESCMCRDGIPFCFREHCYSLNNTCKHVIKVKNRCCPLCLDTELQNEHCEHNNQVYEHGKHWTLDSCWNCYCYHNRRICYNHCDHHNSNQENEQCCKEHTRQANILHLTTILLTSLASLLMLFTLLSCILKRQPQFGLSKILWPSTTSTATHTTDGNHDQQRLHISYSKIKCIIIDSVHIIYSKHQSVDATNAFKL</sequence>
<keyword evidence="1" id="KW-1133">Transmembrane helix</keyword>
<reference evidence="4 5" key="1">
    <citation type="journal article" date="2018" name="Gigascience">
        <title>Genomes of trombidid mites reveal novel predicted allergens and laterally-transferred genes associated with secondary metabolism.</title>
        <authorList>
            <person name="Dong X."/>
            <person name="Chaisiri K."/>
            <person name="Xia D."/>
            <person name="Armstrong S.D."/>
            <person name="Fang Y."/>
            <person name="Donnelly M.J."/>
            <person name="Kadowaki T."/>
            <person name="McGarry J.W."/>
            <person name="Darby A.C."/>
            <person name="Makepeace B.L."/>
        </authorList>
    </citation>
    <scope>NUCLEOTIDE SEQUENCE [LARGE SCALE GENOMIC DNA]</scope>
    <source>
        <strain evidence="4">UoL-UT</strain>
    </source>
</reference>
<organism evidence="4 5">
    <name type="scientific">Leptotrombidium deliense</name>
    <dbReference type="NCBI Taxonomy" id="299467"/>
    <lineage>
        <taxon>Eukaryota</taxon>
        <taxon>Metazoa</taxon>
        <taxon>Ecdysozoa</taxon>
        <taxon>Arthropoda</taxon>
        <taxon>Chelicerata</taxon>
        <taxon>Arachnida</taxon>
        <taxon>Acari</taxon>
        <taxon>Acariformes</taxon>
        <taxon>Trombidiformes</taxon>
        <taxon>Prostigmata</taxon>
        <taxon>Anystina</taxon>
        <taxon>Parasitengona</taxon>
        <taxon>Trombiculoidea</taxon>
        <taxon>Trombiculidae</taxon>
        <taxon>Leptotrombidium</taxon>
    </lineage>
</organism>
<evidence type="ECO:0000259" key="3">
    <source>
        <dbReference type="PROSITE" id="PS51252"/>
    </source>
</evidence>
<comment type="caution">
    <text evidence="4">The sequence shown here is derived from an EMBL/GenBank/DDBJ whole genome shotgun (WGS) entry which is preliminary data.</text>
</comment>
<dbReference type="AlphaFoldDB" id="A0A443STZ9"/>
<dbReference type="SUPFAM" id="SSF57603">
    <property type="entry name" value="FnI-like domain"/>
    <property type="match status" value="2"/>
</dbReference>
<evidence type="ECO:0000313" key="4">
    <source>
        <dbReference type="EMBL" id="RWS30974.1"/>
    </source>
</evidence>
<dbReference type="InterPro" id="IPR004094">
    <property type="entry name" value="Antistasin-like"/>
</dbReference>
<dbReference type="GO" id="GO:0005886">
    <property type="term" value="C:plasma membrane"/>
    <property type="evidence" value="ECO:0007669"/>
    <property type="project" value="TreeGrafter"/>
</dbReference>